<evidence type="ECO:0000256" key="1">
    <source>
        <dbReference type="SAM" id="MobiDB-lite"/>
    </source>
</evidence>
<dbReference type="EMBL" id="KN823014">
    <property type="protein sequence ID" value="KIO27121.1"/>
    <property type="molecule type" value="Genomic_DNA"/>
</dbReference>
<accession>A0A0C3QJ96</accession>
<feature type="compositionally biased region" description="Polar residues" evidence="1">
    <location>
        <begin position="420"/>
        <end position="443"/>
    </location>
</feature>
<evidence type="ECO:0000313" key="3">
    <source>
        <dbReference type="Proteomes" id="UP000054248"/>
    </source>
</evidence>
<dbReference type="Proteomes" id="UP000054248">
    <property type="component" value="Unassembled WGS sequence"/>
</dbReference>
<feature type="compositionally biased region" description="Acidic residues" evidence="1">
    <location>
        <begin position="483"/>
        <end position="509"/>
    </location>
</feature>
<feature type="compositionally biased region" description="Polar residues" evidence="1">
    <location>
        <begin position="639"/>
        <end position="657"/>
    </location>
</feature>
<feature type="region of interest" description="Disordered" evidence="1">
    <location>
        <begin position="157"/>
        <end position="212"/>
    </location>
</feature>
<feature type="compositionally biased region" description="Acidic residues" evidence="1">
    <location>
        <begin position="661"/>
        <end position="676"/>
    </location>
</feature>
<proteinExistence type="predicted"/>
<feature type="region of interest" description="Disordered" evidence="1">
    <location>
        <begin position="699"/>
        <end position="751"/>
    </location>
</feature>
<protein>
    <submittedName>
        <fullName evidence="2">Uncharacterized protein</fullName>
    </submittedName>
</protein>
<reference evidence="3" key="2">
    <citation type="submission" date="2015-01" db="EMBL/GenBank/DDBJ databases">
        <title>Evolutionary Origins and Diversification of the Mycorrhizal Mutualists.</title>
        <authorList>
            <consortium name="DOE Joint Genome Institute"/>
            <consortium name="Mycorrhizal Genomics Consortium"/>
            <person name="Kohler A."/>
            <person name="Kuo A."/>
            <person name="Nagy L.G."/>
            <person name="Floudas D."/>
            <person name="Copeland A."/>
            <person name="Barry K.W."/>
            <person name="Cichocki N."/>
            <person name="Veneault-Fourrey C."/>
            <person name="LaButti K."/>
            <person name="Lindquist E.A."/>
            <person name="Lipzen A."/>
            <person name="Lundell T."/>
            <person name="Morin E."/>
            <person name="Murat C."/>
            <person name="Riley R."/>
            <person name="Ohm R."/>
            <person name="Sun H."/>
            <person name="Tunlid A."/>
            <person name="Henrissat B."/>
            <person name="Grigoriev I.V."/>
            <person name="Hibbett D.S."/>
            <person name="Martin F."/>
        </authorList>
    </citation>
    <scope>NUCLEOTIDE SEQUENCE [LARGE SCALE GENOMIC DNA]</scope>
    <source>
        <strain evidence="3">MUT 4182</strain>
    </source>
</reference>
<name>A0A0C3QJ96_9AGAM</name>
<keyword evidence="3" id="KW-1185">Reference proteome</keyword>
<dbReference type="AlphaFoldDB" id="A0A0C3QJ96"/>
<organism evidence="2 3">
    <name type="scientific">Tulasnella calospora MUT 4182</name>
    <dbReference type="NCBI Taxonomy" id="1051891"/>
    <lineage>
        <taxon>Eukaryota</taxon>
        <taxon>Fungi</taxon>
        <taxon>Dikarya</taxon>
        <taxon>Basidiomycota</taxon>
        <taxon>Agaricomycotina</taxon>
        <taxon>Agaricomycetes</taxon>
        <taxon>Cantharellales</taxon>
        <taxon>Tulasnellaceae</taxon>
        <taxon>Tulasnella</taxon>
    </lineage>
</organism>
<reference evidence="2 3" key="1">
    <citation type="submission" date="2014-04" db="EMBL/GenBank/DDBJ databases">
        <authorList>
            <consortium name="DOE Joint Genome Institute"/>
            <person name="Kuo A."/>
            <person name="Girlanda M."/>
            <person name="Perotto S."/>
            <person name="Kohler A."/>
            <person name="Nagy L.G."/>
            <person name="Floudas D."/>
            <person name="Copeland A."/>
            <person name="Barry K.W."/>
            <person name="Cichocki N."/>
            <person name="Veneault-Fourrey C."/>
            <person name="LaButti K."/>
            <person name="Lindquist E.A."/>
            <person name="Lipzen A."/>
            <person name="Lundell T."/>
            <person name="Morin E."/>
            <person name="Murat C."/>
            <person name="Sun H."/>
            <person name="Tunlid A."/>
            <person name="Henrissat B."/>
            <person name="Grigoriev I.V."/>
            <person name="Hibbett D.S."/>
            <person name="Martin F."/>
            <person name="Nordberg H.P."/>
            <person name="Cantor M.N."/>
            <person name="Hua S.X."/>
        </authorList>
    </citation>
    <scope>NUCLEOTIDE SEQUENCE [LARGE SCALE GENOMIC DNA]</scope>
    <source>
        <strain evidence="2 3">MUT 4182</strain>
    </source>
</reference>
<feature type="compositionally biased region" description="Polar residues" evidence="1">
    <location>
        <begin position="583"/>
        <end position="611"/>
    </location>
</feature>
<feature type="compositionally biased region" description="Polar residues" evidence="1">
    <location>
        <begin position="461"/>
        <end position="471"/>
    </location>
</feature>
<dbReference type="HOGENOM" id="CLU_370537_0_0_1"/>
<evidence type="ECO:0000313" key="2">
    <source>
        <dbReference type="EMBL" id="KIO27121.1"/>
    </source>
</evidence>
<gene>
    <name evidence="2" type="ORF">M407DRAFT_23660</name>
</gene>
<feature type="compositionally biased region" description="Polar residues" evidence="1">
    <location>
        <begin position="201"/>
        <end position="212"/>
    </location>
</feature>
<feature type="region of interest" description="Disordered" evidence="1">
    <location>
        <begin position="375"/>
        <end position="681"/>
    </location>
</feature>
<sequence length="751" mass="80972">MVDDYPMNDAVDRDAEMDDYDGYYDDAAMADESGGGSTQLKEYDMEGDIEAEYEEPMMVAEPADGMITEQPASTTAAVADIPVMEGPTAAPSPADVPILPAVTTAAVPQPLPTPPQPTPGPVSTDLPAVIFSNAPAEIPPVLSPVTAAVETTINPIATSITSEPQNPSPPTEIVSTTPATEVKLAPEPQVEVASEPEESTRASPTVPSEPSQNLGTVAAAIEAPLSIEEPSLPPQAVEETVQALVENLPTVIVPHITLYHDEQTFILFAPHSEIENSFPSLLSGKFELFVAPIDQLLRALRLQETQHFPEGEDFVFGLEYPDLDLCIDENSKYAATYTLQDFCDALVACNHTNIALTLYQVTDFEHSLKQRLSGIAPEFPPESTAPLEHSTDQPEVQVHIPETLAPHPDQVEKPPAAEPTLQSTDPEADPDQNQPEEIQVSQAESKREQTDQQIAGPLENETATIDVTVTEVSVEVPATELPAEVEEHDDEIEEPEAAYDADELEDEGPGEPIPADDTQTSSNDMSGHAAEGTADESPESSATLESSVHGGVEPEYDPEDGQPEDRPNEATDNPQAEPALESATKSHLTNQETSPLGPNEVIESQSQANSQELDEAVSEHDELDDTEAQEVLSEKIDQISAQEDQSVALKTNSSPGTSEYEVYEEYEEYEEAEDQGESTAYPGEEINHDALLAAQAHTAPISDPAKTPPVSTVTRITPPGKRTLGERDAEDEYDFNIDEPYETDAKRARVE</sequence>
<dbReference type="OrthoDB" id="3243717at2759"/>
<feature type="compositionally biased region" description="Acidic residues" evidence="1">
    <location>
        <begin position="728"/>
        <end position="742"/>
    </location>
</feature>
<feature type="compositionally biased region" description="Acidic residues" evidence="1">
    <location>
        <begin position="612"/>
        <end position="628"/>
    </location>
</feature>